<dbReference type="SMART" id="SM00986">
    <property type="entry name" value="UDG"/>
    <property type="match status" value="1"/>
</dbReference>
<gene>
    <name evidence="2" type="ORF">LPB3_01615</name>
</gene>
<dbReference type="AlphaFoldDB" id="A0A1B8U2P0"/>
<dbReference type="STRING" id="1774273.LPB03_08230"/>
<evidence type="ECO:0000313" key="3">
    <source>
        <dbReference type="Proteomes" id="UP000092584"/>
    </source>
</evidence>
<dbReference type="OrthoDB" id="9789139at2"/>
<evidence type="ECO:0000259" key="1">
    <source>
        <dbReference type="SMART" id="SM00986"/>
    </source>
</evidence>
<keyword evidence="3" id="KW-1185">Reference proteome</keyword>
<dbReference type="SUPFAM" id="SSF52141">
    <property type="entry name" value="Uracil-DNA glycosylase-like"/>
    <property type="match status" value="1"/>
</dbReference>
<dbReference type="EMBL" id="LSFM01000003">
    <property type="protein sequence ID" value="OBY66143.1"/>
    <property type="molecule type" value="Genomic_DNA"/>
</dbReference>
<protein>
    <submittedName>
        <fullName evidence="2">Uracil-DNA glycosylase</fullName>
    </submittedName>
</protein>
<comment type="caution">
    <text evidence="2">The sequence shown here is derived from an EMBL/GenBank/DDBJ whole genome shotgun (WGS) entry which is preliminary data.</text>
</comment>
<sequence>MQKLISEIKKCTFCEPHLDLGAKPIVSFTENSKILLISQAPGRIAHEKNLAWNDASGKVLRKWLNISFDDFYNPDNFAILPLGFCYPGKGKTGDKPPRKECAPLWQHKVMQNFKNVKLKILIGGYSQNYYLPKFKKQNLTNKVQNYQQFLPEFFVLPHPSPRNRFWMQKNPWFEKNVIPELQERVASIIKTENSNI</sequence>
<dbReference type="RefSeq" id="WP_065317855.1">
    <property type="nucleotide sequence ID" value="NZ_CP017477.1"/>
</dbReference>
<dbReference type="InterPro" id="IPR047124">
    <property type="entry name" value="HI_0220.2"/>
</dbReference>
<reference evidence="3" key="1">
    <citation type="submission" date="2016-02" db="EMBL/GenBank/DDBJ databases">
        <authorList>
            <person name="Shin S.-K."/>
            <person name="Yi H."/>
            <person name="Kim E."/>
        </authorList>
    </citation>
    <scope>NUCLEOTIDE SEQUENCE [LARGE SCALE GENOMIC DNA]</scope>
    <source>
        <strain evidence="3">LPB0003</strain>
    </source>
</reference>
<name>A0A1B8U2P0_9FLAO</name>
<dbReference type="InterPro" id="IPR036895">
    <property type="entry name" value="Uracil-DNA_glycosylase-like_sf"/>
</dbReference>
<accession>A0A1B8U2P0</accession>
<dbReference type="Gene3D" id="3.40.470.10">
    <property type="entry name" value="Uracil-DNA glycosylase-like domain"/>
    <property type="match status" value="1"/>
</dbReference>
<dbReference type="KEGG" id="pob:LPB03_08230"/>
<dbReference type="CDD" id="cd10033">
    <property type="entry name" value="UDG_like"/>
    <property type="match status" value="1"/>
</dbReference>
<dbReference type="InterPro" id="IPR005122">
    <property type="entry name" value="Uracil-DNA_glycosylase-like"/>
</dbReference>
<evidence type="ECO:0000313" key="2">
    <source>
        <dbReference type="EMBL" id="OBY66143.1"/>
    </source>
</evidence>
<organism evidence="2 3">
    <name type="scientific">Polaribacter vadi</name>
    <dbReference type="NCBI Taxonomy" id="1774273"/>
    <lineage>
        <taxon>Bacteria</taxon>
        <taxon>Pseudomonadati</taxon>
        <taxon>Bacteroidota</taxon>
        <taxon>Flavobacteriia</taxon>
        <taxon>Flavobacteriales</taxon>
        <taxon>Flavobacteriaceae</taxon>
    </lineage>
</organism>
<dbReference type="PANTHER" id="PTHR42160">
    <property type="entry name" value="URACIL-DNA GLYCOSYLASE SUPERFAMILY PROTEIN"/>
    <property type="match status" value="1"/>
</dbReference>
<dbReference type="Pfam" id="PF03167">
    <property type="entry name" value="UDG"/>
    <property type="match status" value="1"/>
</dbReference>
<feature type="domain" description="Uracil-DNA glycosylase-like" evidence="1">
    <location>
        <begin position="25"/>
        <end position="182"/>
    </location>
</feature>
<dbReference type="PANTHER" id="PTHR42160:SF1">
    <property type="entry name" value="URACIL-DNA GLYCOSYLASE SUPERFAMILY PROTEIN"/>
    <property type="match status" value="1"/>
</dbReference>
<dbReference type="Proteomes" id="UP000092584">
    <property type="component" value="Unassembled WGS sequence"/>
</dbReference>
<dbReference type="SMART" id="SM00987">
    <property type="entry name" value="UreE_C"/>
    <property type="match status" value="1"/>
</dbReference>
<proteinExistence type="predicted"/>